<protein>
    <recommendedName>
        <fullName evidence="3">Type III secretion effector protein</fullName>
    </recommendedName>
</protein>
<dbReference type="RefSeq" id="WP_150095255.1">
    <property type="nucleotide sequence ID" value="NZ_VWXT01000095.1"/>
</dbReference>
<evidence type="ECO:0000313" key="1">
    <source>
        <dbReference type="EMBL" id="KAA6183151.1"/>
    </source>
</evidence>
<reference evidence="1 2" key="1">
    <citation type="submission" date="2019-09" db="EMBL/GenBank/DDBJ databases">
        <title>Genomic sequencing of 4 copper resistant soil isolates.</title>
        <authorList>
            <person name="Havryliuk O."/>
        </authorList>
    </citation>
    <scope>NUCLEOTIDE SEQUENCE [LARGE SCALE GENOMIC DNA]</scope>
    <source>
        <strain evidence="1 2">UKR4</strain>
    </source>
</reference>
<sequence>MNISVLARPVTPVSVQGQALSELSSKHAGEKPADIARAFNATQRRFGEHFDCSSHAAVIKLMMMTFGQHPAGMFNEVKRSGDGYEVTMKDEFKVRLSRQEMEQAAQASRFAGEDDGAVRDANFVFAAFVKRKQMTHGYSTFGAALSKTVEGETLKRCLQGMGVYGLSQFVSSNDMKLNGAVGVMQTHDFGAALVKEGGRHQDYGYVLFDDRKPLRSDARAVSHEAENPSPGQIWEGFYQGAEGNCVTVSAIKAALMRFGQDTQGIYKHIHLTPDGFDVTMRDSFRLQLSHDEVSQATQASNFRGAHPQLLSYANFLYAVSAKRAQLENNDSRAGPGYAVALETLNDGETPGEALRRLGLFGYMRESTVEELANGAIGTLADSFHSVAVVNGAVDYYGQKHRLASSRWMNTGLRALKLA</sequence>
<accession>A0A5M8FJ05</accession>
<organism evidence="1 2">
    <name type="scientific">Pseudomonas veronii</name>
    <dbReference type="NCBI Taxonomy" id="76761"/>
    <lineage>
        <taxon>Bacteria</taxon>
        <taxon>Pseudomonadati</taxon>
        <taxon>Pseudomonadota</taxon>
        <taxon>Gammaproteobacteria</taxon>
        <taxon>Pseudomonadales</taxon>
        <taxon>Pseudomonadaceae</taxon>
        <taxon>Pseudomonas</taxon>
    </lineage>
</organism>
<dbReference type="Proteomes" id="UP000323909">
    <property type="component" value="Unassembled WGS sequence"/>
</dbReference>
<proteinExistence type="predicted"/>
<dbReference type="EMBL" id="VWXT01000095">
    <property type="protein sequence ID" value="KAA6183151.1"/>
    <property type="molecule type" value="Genomic_DNA"/>
</dbReference>
<evidence type="ECO:0000313" key="2">
    <source>
        <dbReference type="Proteomes" id="UP000323909"/>
    </source>
</evidence>
<gene>
    <name evidence="1" type="ORF">F3K53_07735</name>
</gene>
<dbReference type="AlphaFoldDB" id="A0A5M8FJ05"/>
<name>A0A5M8FJ05_PSEVE</name>
<comment type="caution">
    <text evidence="1">The sequence shown here is derived from an EMBL/GenBank/DDBJ whole genome shotgun (WGS) entry which is preliminary data.</text>
</comment>
<evidence type="ECO:0008006" key="3">
    <source>
        <dbReference type="Google" id="ProtNLM"/>
    </source>
</evidence>